<accession>A0ABD5CMN8</accession>
<reference evidence="1 2" key="1">
    <citation type="submission" date="2023-08" db="EMBL/GenBank/DDBJ databases">
        <title>Genome sequencing of plant associated microbes to promote plant fitness in Sorghum bicolor and Oryza sativa.</title>
        <authorList>
            <person name="Coleman-Derr D."/>
        </authorList>
    </citation>
    <scope>NUCLEOTIDE SEQUENCE [LARGE SCALE GENOMIC DNA]</scope>
    <source>
        <strain evidence="1 2">SLBN-33</strain>
    </source>
</reference>
<dbReference type="EMBL" id="JAVIZN010000002">
    <property type="protein sequence ID" value="MDR6206323.1"/>
    <property type="molecule type" value="Genomic_DNA"/>
</dbReference>
<dbReference type="Proteomes" id="UP001245184">
    <property type="component" value="Unassembled WGS sequence"/>
</dbReference>
<proteinExistence type="predicted"/>
<organism evidence="1 2">
    <name type="scientific">Paraburkholderia graminis</name>
    <dbReference type="NCBI Taxonomy" id="60548"/>
    <lineage>
        <taxon>Bacteria</taxon>
        <taxon>Pseudomonadati</taxon>
        <taxon>Pseudomonadota</taxon>
        <taxon>Betaproteobacteria</taxon>
        <taxon>Burkholderiales</taxon>
        <taxon>Burkholderiaceae</taxon>
        <taxon>Paraburkholderia</taxon>
    </lineage>
</organism>
<dbReference type="Gene3D" id="3.40.190.10">
    <property type="entry name" value="Periplasmic binding protein-like II"/>
    <property type="match status" value="2"/>
</dbReference>
<evidence type="ECO:0000313" key="2">
    <source>
        <dbReference type="Proteomes" id="UP001245184"/>
    </source>
</evidence>
<dbReference type="GO" id="GO:0018796">
    <property type="term" value="F:4,5-dihydroxyphthalate decarboxylase activity"/>
    <property type="evidence" value="ECO:0007669"/>
    <property type="project" value="UniProtKB-EC"/>
</dbReference>
<gene>
    <name evidence="1" type="ORF">QF025_005043</name>
</gene>
<dbReference type="EC" id="4.1.1.55" evidence="1"/>
<dbReference type="SUPFAM" id="SSF53850">
    <property type="entry name" value="Periplasmic binding protein-like II"/>
    <property type="match status" value="1"/>
</dbReference>
<protein>
    <submittedName>
        <fullName evidence="1">4,5-dihydroxyphthalate decarboxylase</fullName>
        <ecNumber evidence="1">4.1.1.55</ecNumber>
    </submittedName>
</protein>
<keyword evidence="1" id="KW-0456">Lyase</keyword>
<evidence type="ECO:0000313" key="1">
    <source>
        <dbReference type="EMBL" id="MDR6206323.1"/>
    </source>
</evidence>
<name>A0ABD5CMN8_9BURK</name>
<comment type="caution">
    <text evidence="1">The sequence shown here is derived from an EMBL/GenBank/DDBJ whole genome shotgun (WGS) entry which is preliminary data.</text>
</comment>
<sequence length="310" mass="34215">MTQEYTDASTEMPPLELKIALKTYPHTRPLKDGELADPNVQLMFEDIEPIHRAFAPMARRQAYDVSEMAIVTYLQAKAYNKPVVLLPAVVAARFQQGCIIYNAQRGKLGVSNLVGKTVGVRSYSQTTAMWVRAILANTYGVPLEEIDWVTTEGAHLEEYRDPSFVRRAEPGKQLLPMLRAGEIDAAILGNDLPDEAGLEPVIDDAASADLAWYAIHRYVPLNHVVVVTQSLADTHPRAVRAMYDLLCRGKASVASHNAGKPDKLLFGYDALRGPLEETIAFCEQQQLLPRKLSVDEIFADSIDILGGIAS</sequence>
<dbReference type="RefSeq" id="WP_307259013.1">
    <property type="nucleotide sequence ID" value="NZ_ATXV01000001.1"/>
</dbReference>
<dbReference type="AlphaFoldDB" id="A0ABD5CMN8"/>